<evidence type="ECO:0000256" key="4">
    <source>
        <dbReference type="ARBA" id="ARBA00022917"/>
    </source>
</evidence>
<keyword evidence="1" id="KW-0436">Ligase</keyword>
<dbReference type="InterPro" id="IPR033708">
    <property type="entry name" value="Anticodon_Ile_BEm"/>
</dbReference>
<dbReference type="Gene3D" id="1.10.730.20">
    <property type="match status" value="1"/>
</dbReference>
<dbReference type="GO" id="GO:0000049">
    <property type="term" value="F:tRNA binding"/>
    <property type="evidence" value="ECO:0007669"/>
    <property type="project" value="InterPro"/>
</dbReference>
<dbReference type="SUPFAM" id="SSF47323">
    <property type="entry name" value="Anticodon-binding domain of a subclass of class I aminoacyl-tRNA synthetases"/>
    <property type="match status" value="1"/>
</dbReference>
<dbReference type="Proteomes" id="UP001165082">
    <property type="component" value="Unassembled WGS sequence"/>
</dbReference>
<evidence type="ECO:0000259" key="6">
    <source>
        <dbReference type="Pfam" id="PF00133"/>
    </source>
</evidence>
<dbReference type="GO" id="GO:0032543">
    <property type="term" value="P:mitochondrial translation"/>
    <property type="evidence" value="ECO:0007669"/>
    <property type="project" value="TreeGrafter"/>
</dbReference>
<feature type="domain" description="Aminoacyl-tRNA synthetase class Ia" evidence="6">
    <location>
        <begin position="1"/>
        <end position="92"/>
    </location>
</feature>
<name>A0A9W6ZQQ3_9STRA</name>
<dbReference type="Pfam" id="PF08264">
    <property type="entry name" value="Anticodon_1"/>
    <property type="match status" value="1"/>
</dbReference>
<evidence type="ECO:0000256" key="3">
    <source>
        <dbReference type="ARBA" id="ARBA00022840"/>
    </source>
</evidence>
<reference evidence="8" key="1">
    <citation type="submission" date="2022-07" db="EMBL/GenBank/DDBJ databases">
        <title>Genome analysis of Parmales, a sister group of diatoms, reveals the evolutionary specialization of diatoms from phago-mixotrophs to photoautotrophs.</title>
        <authorList>
            <person name="Ban H."/>
            <person name="Sato S."/>
            <person name="Yoshikawa S."/>
            <person name="Kazumasa Y."/>
            <person name="Nakamura Y."/>
            <person name="Ichinomiya M."/>
            <person name="Saitoh K."/>
            <person name="Sato N."/>
            <person name="Blanc-Mathieu R."/>
            <person name="Endo H."/>
            <person name="Kuwata A."/>
            <person name="Ogata H."/>
        </authorList>
    </citation>
    <scope>NUCLEOTIDE SEQUENCE</scope>
</reference>
<dbReference type="SUPFAM" id="SSF52374">
    <property type="entry name" value="Nucleotidylyl transferase"/>
    <property type="match status" value="1"/>
</dbReference>
<evidence type="ECO:0000256" key="5">
    <source>
        <dbReference type="ARBA" id="ARBA00023146"/>
    </source>
</evidence>
<dbReference type="Gene3D" id="3.40.50.620">
    <property type="entry name" value="HUPs"/>
    <property type="match status" value="1"/>
</dbReference>
<dbReference type="PANTHER" id="PTHR42765">
    <property type="entry name" value="SOLEUCYL-TRNA SYNTHETASE"/>
    <property type="match status" value="1"/>
</dbReference>
<sequence length="410" mass="45120">VYLEGSDQHRGWFQSSLLTSVAAMGEAPYKSVITHGFVLDEKGYKMSKSLGNVVSPLEIIEGGNNKKQKPAYGVDVLRLWVASVDYSGDVRVGDGIIKQIFESYRKLRNTARFMLGNVDDFDAASDSVDYERLPSLDKYMLGKLSSVLKDVDAAYSRYDYSAVVQSLLRFTTADLSNFYLDAAKDRLYISHADDFRRRSAQTVISLVLDGFAVAVAPILPHMAEDIHLNRKGGGGSVFERTWPTPLEGYPPHSEGTWGLIRRVRDDANKALELARGDKVVGASLDAQLVVGVDDGEVKRKLENLLVDETNDVDALKYVLMMSQINLVKESEVKGECGEYMVEKEDGLSGLTVGVKKAAGRRCERCWFYDEETGVGQGAAEDLCPRCNSVCDKIGFVKKPKGAAAEDGVKV</sequence>
<organism evidence="8 9">
    <name type="scientific">Triparma retinervis</name>
    <dbReference type="NCBI Taxonomy" id="2557542"/>
    <lineage>
        <taxon>Eukaryota</taxon>
        <taxon>Sar</taxon>
        <taxon>Stramenopiles</taxon>
        <taxon>Ochrophyta</taxon>
        <taxon>Bolidophyceae</taxon>
        <taxon>Parmales</taxon>
        <taxon>Triparmaceae</taxon>
        <taxon>Triparma</taxon>
    </lineage>
</organism>
<dbReference type="GO" id="GO:0005524">
    <property type="term" value="F:ATP binding"/>
    <property type="evidence" value="ECO:0007669"/>
    <property type="project" value="UniProtKB-KW"/>
</dbReference>
<feature type="non-terminal residue" evidence="8">
    <location>
        <position position="1"/>
    </location>
</feature>
<dbReference type="InterPro" id="IPR050081">
    <property type="entry name" value="Ile-tRNA_ligase"/>
</dbReference>
<keyword evidence="5" id="KW-0030">Aminoacyl-tRNA synthetase</keyword>
<protein>
    <recommendedName>
        <fullName evidence="10">Isoleucyl-tRNA synthetase</fullName>
    </recommendedName>
</protein>
<dbReference type="AlphaFoldDB" id="A0A9W6ZQQ3"/>
<dbReference type="InterPro" id="IPR014729">
    <property type="entry name" value="Rossmann-like_a/b/a_fold"/>
</dbReference>
<dbReference type="GO" id="GO:0005739">
    <property type="term" value="C:mitochondrion"/>
    <property type="evidence" value="ECO:0007669"/>
    <property type="project" value="TreeGrafter"/>
</dbReference>
<proteinExistence type="predicted"/>
<dbReference type="InterPro" id="IPR009080">
    <property type="entry name" value="tRNAsynth_Ia_anticodon-bd"/>
</dbReference>
<dbReference type="InterPro" id="IPR002300">
    <property type="entry name" value="aa-tRNA-synth_Ia"/>
</dbReference>
<dbReference type="InterPro" id="IPR013155">
    <property type="entry name" value="M/V/L/I-tRNA-synth_anticd-bd"/>
</dbReference>
<keyword evidence="2" id="KW-0547">Nucleotide-binding</keyword>
<dbReference type="PANTHER" id="PTHR42765:SF1">
    <property type="entry name" value="ISOLEUCINE--TRNA LIGASE, MITOCHONDRIAL"/>
    <property type="match status" value="1"/>
</dbReference>
<dbReference type="CDD" id="cd07960">
    <property type="entry name" value="Anticodon_Ia_Ile_BEm"/>
    <property type="match status" value="1"/>
</dbReference>
<evidence type="ECO:0000313" key="9">
    <source>
        <dbReference type="Proteomes" id="UP001165082"/>
    </source>
</evidence>
<keyword evidence="9" id="KW-1185">Reference proteome</keyword>
<dbReference type="GO" id="GO:0004822">
    <property type="term" value="F:isoleucine-tRNA ligase activity"/>
    <property type="evidence" value="ECO:0007669"/>
    <property type="project" value="TreeGrafter"/>
</dbReference>
<dbReference type="GO" id="GO:0006428">
    <property type="term" value="P:isoleucyl-tRNA aminoacylation"/>
    <property type="evidence" value="ECO:0007669"/>
    <property type="project" value="TreeGrafter"/>
</dbReference>
<evidence type="ECO:0008006" key="10">
    <source>
        <dbReference type="Google" id="ProtNLM"/>
    </source>
</evidence>
<keyword evidence="4" id="KW-0648">Protein biosynthesis</keyword>
<accession>A0A9W6ZQQ3</accession>
<dbReference type="EMBL" id="BRXZ01000798">
    <property type="protein sequence ID" value="GMH54250.1"/>
    <property type="molecule type" value="Genomic_DNA"/>
</dbReference>
<gene>
    <name evidence="8" type="ORF">TrRE_jg3623</name>
</gene>
<keyword evidence="3" id="KW-0067">ATP-binding</keyword>
<evidence type="ECO:0000256" key="1">
    <source>
        <dbReference type="ARBA" id="ARBA00022598"/>
    </source>
</evidence>
<evidence type="ECO:0000259" key="7">
    <source>
        <dbReference type="Pfam" id="PF08264"/>
    </source>
</evidence>
<evidence type="ECO:0000256" key="2">
    <source>
        <dbReference type="ARBA" id="ARBA00022741"/>
    </source>
</evidence>
<comment type="caution">
    <text evidence="8">The sequence shown here is derived from an EMBL/GenBank/DDBJ whole genome shotgun (WGS) entry which is preliminary data.</text>
</comment>
<evidence type="ECO:0000313" key="8">
    <source>
        <dbReference type="EMBL" id="GMH54250.1"/>
    </source>
</evidence>
<feature type="domain" description="Methionyl/Valyl/Leucyl/Isoleucyl-tRNA synthetase anticodon-binding" evidence="7">
    <location>
        <begin position="137"/>
        <end position="288"/>
    </location>
</feature>
<dbReference type="OrthoDB" id="10264412at2759"/>
<dbReference type="Pfam" id="PF00133">
    <property type="entry name" value="tRNA-synt_1"/>
    <property type="match status" value="1"/>
</dbReference>